<evidence type="ECO:0000313" key="4">
    <source>
        <dbReference type="Proteomes" id="UP001152523"/>
    </source>
</evidence>
<organism evidence="3 4">
    <name type="scientific">Cuscuta epithymum</name>
    <dbReference type="NCBI Taxonomy" id="186058"/>
    <lineage>
        <taxon>Eukaryota</taxon>
        <taxon>Viridiplantae</taxon>
        <taxon>Streptophyta</taxon>
        <taxon>Embryophyta</taxon>
        <taxon>Tracheophyta</taxon>
        <taxon>Spermatophyta</taxon>
        <taxon>Magnoliopsida</taxon>
        <taxon>eudicotyledons</taxon>
        <taxon>Gunneridae</taxon>
        <taxon>Pentapetalae</taxon>
        <taxon>asterids</taxon>
        <taxon>lamiids</taxon>
        <taxon>Solanales</taxon>
        <taxon>Convolvulaceae</taxon>
        <taxon>Cuscuteae</taxon>
        <taxon>Cuscuta</taxon>
        <taxon>Cuscuta subgen. Cuscuta</taxon>
    </lineage>
</organism>
<name>A0AAV0DV70_9ASTE</name>
<dbReference type="Proteomes" id="UP001152523">
    <property type="component" value="Unassembled WGS sequence"/>
</dbReference>
<reference evidence="3" key="1">
    <citation type="submission" date="2022-07" db="EMBL/GenBank/DDBJ databases">
        <authorList>
            <person name="Macas J."/>
            <person name="Novak P."/>
            <person name="Neumann P."/>
        </authorList>
    </citation>
    <scope>NUCLEOTIDE SEQUENCE</scope>
</reference>
<keyword evidence="1" id="KW-0175">Coiled coil</keyword>
<comment type="caution">
    <text evidence="3">The sequence shown here is derived from an EMBL/GenBank/DDBJ whole genome shotgun (WGS) entry which is preliminary data.</text>
</comment>
<feature type="coiled-coil region" evidence="1">
    <location>
        <begin position="184"/>
        <end position="211"/>
    </location>
</feature>
<evidence type="ECO:0000256" key="2">
    <source>
        <dbReference type="SAM" id="MobiDB-lite"/>
    </source>
</evidence>
<keyword evidence="4" id="KW-1185">Reference proteome</keyword>
<dbReference type="EMBL" id="CAMAPF010000166">
    <property type="protein sequence ID" value="CAH9110126.1"/>
    <property type="molecule type" value="Genomic_DNA"/>
</dbReference>
<feature type="compositionally biased region" description="Polar residues" evidence="2">
    <location>
        <begin position="1"/>
        <end position="15"/>
    </location>
</feature>
<evidence type="ECO:0000256" key="1">
    <source>
        <dbReference type="SAM" id="Coils"/>
    </source>
</evidence>
<evidence type="ECO:0000313" key="3">
    <source>
        <dbReference type="EMBL" id="CAH9110126.1"/>
    </source>
</evidence>
<proteinExistence type="predicted"/>
<feature type="compositionally biased region" description="Polar residues" evidence="2">
    <location>
        <begin position="48"/>
        <end position="70"/>
    </location>
</feature>
<accession>A0AAV0DV70</accession>
<feature type="region of interest" description="Disordered" evidence="2">
    <location>
        <begin position="1"/>
        <end position="125"/>
    </location>
</feature>
<protein>
    <submittedName>
        <fullName evidence="3">Uncharacterized protein</fullName>
    </submittedName>
</protein>
<gene>
    <name evidence="3" type="ORF">CEPIT_LOCUS19026</name>
</gene>
<dbReference type="AlphaFoldDB" id="A0AAV0DV70"/>
<sequence>MKSSRNYLIQDSSVVSIEDSGQESEGSKAGACENADAYVPMQVAFPTGENSQTGKRPPQSAATSSSNSKLPPTDYELLTMASRKKRVPSKLPSPLPKIPKHSSPEVTQTSTLPRGIAKPEPGPNPLKMIASFSPEFCRLQDTLLMKDKMPQSTQASLVVAERLSLMEKTIDDLKMKEKSMQNYVDANTRQIRELQEQNSAYSAQVSLLKDRVLALEAYGGKKRQEVTNAACFYAWKTRGELMEAFLAGETSGWKAEQDVASWRELQEEMDPPIADDGFDVGTQNAGETCSCMLTPHRPPFSGDK</sequence>